<proteinExistence type="predicted"/>
<name>A0AAE0WWI9_9PEZI</name>
<organism evidence="2 3">
    <name type="scientific">Recurvomyces mirabilis</name>
    <dbReference type="NCBI Taxonomy" id="574656"/>
    <lineage>
        <taxon>Eukaryota</taxon>
        <taxon>Fungi</taxon>
        <taxon>Dikarya</taxon>
        <taxon>Ascomycota</taxon>
        <taxon>Pezizomycotina</taxon>
        <taxon>Dothideomycetes</taxon>
        <taxon>Dothideomycetidae</taxon>
        <taxon>Mycosphaerellales</taxon>
        <taxon>Teratosphaeriaceae</taxon>
        <taxon>Recurvomyces</taxon>
    </lineage>
</organism>
<dbReference type="Pfam" id="PF16983">
    <property type="entry name" value="MFS_MOT1"/>
    <property type="match status" value="2"/>
</dbReference>
<dbReference type="InterPro" id="IPR031563">
    <property type="entry name" value="MOT1/MOT2"/>
</dbReference>
<dbReference type="AlphaFoldDB" id="A0AAE0WWI9"/>
<feature type="transmembrane region" description="Helical" evidence="1">
    <location>
        <begin position="90"/>
        <end position="107"/>
    </location>
</feature>
<dbReference type="Proteomes" id="UP001274830">
    <property type="component" value="Unassembled WGS sequence"/>
</dbReference>
<feature type="transmembrane region" description="Helical" evidence="1">
    <location>
        <begin position="15"/>
        <end position="35"/>
    </location>
</feature>
<keyword evidence="3" id="KW-1185">Reference proteome</keyword>
<feature type="transmembrane region" description="Helical" evidence="1">
    <location>
        <begin position="265"/>
        <end position="287"/>
    </location>
</feature>
<evidence type="ECO:0000256" key="1">
    <source>
        <dbReference type="SAM" id="Phobius"/>
    </source>
</evidence>
<protein>
    <recommendedName>
        <fullName evidence="4">Sulfate transporter</fullName>
    </recommendedName>
</protein>
<dbReference type="EMBL" id="JAUTXT010000003">
    <property type="protein sequence ID" value="KAK3678831.1"/>
    <property type="molecule type" value="Genomic_DNA"/>
</dbReference>
<feature type="transmembrane region" description="Helical" evidence="1">
    <location>
        <begin position="194"/>
        <end position="213"/>
    </location>
</feature>
<dbReference type="PANTHER" id="PTHR31970">
    <property type="match status" value="1"/>
</dbReference>
<feature type="transmembrane region" description="Helical" evidence="1">
    <location>
        <begin position="56"/>
        <end position="78"/>
    </location>
</feature>
<evidence type="ECO:0008006" key="4">
    <source>
        <dbReference type="Google" id="ProtNLM"/>
    </source>
</evidence>
<comment type="caution">
    <text evidence="2">The sequence shown here is derived from an EMBL/GenBank/DDBJ whole genome shotgun (WGS) entry which is preliminary data.</text>
</comment>
<keyword evidence="1" id="KW-1133">Transmembrane helix</keyword>
<gene>
    <name evidence="2" type="ORF">LTR78_001284</name>
</gene>
<evidence type="ECO:0000313" key="2">
    <source>
        <dbReference type="EMBL" id="KAK3678831.1"/>
    </source>
</evidence>
<keyword evidence="1" id="KW-0472">Membrane</keyword>
<feature type="transmembrane region" description="Helical" evidence="1">
    <location>
        <begin position="142"/>
        <end position="162"/>
    </location>
</feature>
<sequence length="409" mass="43073">MALALQGSIDLPATLVFSGLTNILTGAWYGLPLPVQPMKAIAAIAISQNFSQQETMAAGLTMGGVVFILSATGMLSWLNKIVPVPVVKGIQVGAGLALVISAGGGMIKPLHWISPVWDNRVTALVAFAFLITAATLPKVPYALIVFTIGTVISAIVLAHATYERRPAGFWHPSVSAPDGDAWRAGAIDAAIPQLPLTTLNSILAVVSLAGSLFPTFPATPSTTSVGFSVAMANLIGCWFGAMPVCHGSGGLAGQYRFGARSGASIIILGTVKILLGLLVGDAIIPLLQRFPKSLLGVMVLAAGVELAKVGQSVSESTDLWERAEADHNNGRPASETKNQAEKESQQRWMTMLITVAGCLAFKNDFVGFAAGMVWHWRLRVPEVVARARLGSVRLEQDQESSNLLDRGSE</sequence>
<accession>A0AAE0WWI9</accession>
<keyword evidence="1" id="KW-0812">Transmembrane</keyword>
<feature type="transmembrane region" description="Helical" evidence="1">
    <location>
        <begin position="225"/>
        <end position="245"/>
    </location>
</feature>
<reference evidence="2" key="1">
    <citation type="submission" date="2023-07" db="EMBL/GenBank/DDBJ databases">
        <title>Black Yeasts Isolated from many extreme environments.</title>
        <authorList>
            <person name="Coleine C."/>
            <person name="Stajich J.E."/>
            <person name="Selbmann L."/>
        </authorList>
    </citation>
    <scope>NUCLEOTIDE SEQUENCE</scope>
    <source>
        <strain evidence="2">CCFEE 5485</strain>
    </source>
</reference>
<evidence type="ECO:0000313" key="3">
    <source>
        <dbReference type="Proteomes" id="UP001274830"/>
    </source>
</evidence>
<dbReference type="GO" id="GO:0015098">
    <property type="term" value="F:molybdate ion transmembrane transporter activity"/>
    <property type="evidence" value="ECO:0007669"/>
    <property type="project" value="InterPro"/>
</dbReference>
<dbReference type="PANTHER" id="PTHR31970:SF9">
    <property type="entry name" value="MOLYBDATE TRANSPORTER 2"/>
    <property type="match status" value="1"/>
</dbReference>